<gene>
    <name evidence="1" type="ORF">Tci_052472</name>
</gene>
<accession>A0A6L2N7L7</accession>
<organism evidence="1">
    <name type="scientific">Tanacetum cinerariifolium</name>
    <name type="common">Dalmatian daisy</name>
    <name type="synonym">Chrysanthemum cinerariifolium</name>
    <dbReference type="NCBI Taxonomy" id="118510"/>
    <lineage>
        <taxon>Eukaryota</taxon>
        <taxon>Viridiplantae</taxon>
        <taxon>Streptophyta</taxon>
        <taxon>Embryophyta</taxon>
        <taxon>Tracheophyta</taxon>
        <taxon>Spermatophyta</taxon>
        <taxon>Magnoliopsida</taxon>
        <taxon>eudicotyledons</taxon>
        <taxon>Gunneridae</taxon>
        <taxon>Pentapetalae</taxon>
        <taxon>asterids</taxon>
        <taxon>campanulids</taxon>
        <taxon>Asterales</taxon>
        <taxon>Asteraceae</taxon>
        <taxon>Asteroideae</taxon>
        <taxon>Anthemideae</taxon>
        <taxon>Anthemidinae</taxon>
        <taxon>Tanacetum</taxon>
    </lineage>
</organism>
<proteinExistence type="predicted"/>
<reference evidence="1" key="1">
    <citation type="journal article" date="2019" name="Sci. Rep.">
        <title>Draft genome of Tanacetum cinerariifolium, the natural source of mosquito coil.</title>
        <authorList>
            <person name="Yamashiro T."/>
            <person name="Shiraishi A."/>
            <person name="Satake H."/>
            <person name="Nakayama K."/>
        </authorList>
    </citation>
    <scope>NUCLEOTIDE SEQUENCE</scope>
</reference>
<dbReference type="AlphaFoldDB" id="A0A6L2N7L7"/>
<evidence type="ECO:0000313" key="1">
    <source>
        <dbReference type="EMBL" id="GEU80494.1"/>
    </source>
</evidence>
<protein>
    <submittedName>
        <fullName evidence="1">Uncharacterized protein</fullName>
    </submittedName>
</protein>
<sequence length="123" mass="13296">MVVSTPMIFSSTNSTEYLVATVDGTMLPKGLNSAGVRLLSASFNVLAIIASFALTSGPSKVLSVRESHDLRNSNLLKGMRIGANSFVGISEDGEKGLPYGFWKALLWKKRRKMGNNVWAGKCE</sequence>
<comment type="caution">
    <text evidence="1">The sequence shown here is derived from an EMBL/GenBank/DDBJ whole genome shotgun (WGS) entry which is preliminary data.</text>
</comment>
<dbReference type="EMBL" id="BKCJ010008090">
    <property type="protein sequence ID" value="GEU80494.1"/>
    <property type="molecule type" value="Genomic_DNA"/>
</dbReference>
<name>A0A6L2N7L7_TANCI</name>